<dbReference type="EMBL" id="BMKX01000024">
    <property type="protein sequence ID" value="GGJ74940.1"/>
    <property type="molecule type" value="Genomic_DNA"/>
</dbReference>
<dbReference type="PANTHER" id="PTHR46889">
    <property type="entry name" value="TRANSPOSASE INSF FOR INSERTION SEQUENCE IS3B-RELATED"/>
    <property type="match status" value="1"/>
</dbReference>
<name>A0ABQ2DYG4_9MICC</name>
<keyword evidence="3" id="KW-1185">Reference proteome</keyword>
<dbReference type="InterPro" id="IPR050900">
    <property type="entry name" value="Transposase_IS3/IS150/IS904"/>
</dbReference>
<dbReference type="PANTHER" id="PTHR46889:SF4">
    <property type="entry name" value="TRANSPOSASE INSO FOR INSERTION SEQUENCE ELEMENT IS911B-RELATED"/>
    <property type="match status" value="1"/>
</dbReference>
<evidence type="ECO:0000313" key="3">
    <source>
        <dbReference type="Proteomes" id="UP000606115"/>
    </source>
</evidence>
<dbReference type="SUPFAM" id="SSF53098">
    <property type="entry name" value="Ribonuclease H-like"/>
    <property type="match status" value="1"/>
</dbReference>
<reference evidence="3" key="1">
    <citation type="journal article" date="2019" name="Int. J. Syst. Evol. Microbiol.">
        <title>The Global Catalogue of Microorganisms (GCM) 10K type strain sequencing project: providing services to taxonomists for standard genome sequencing and annotation.</title>
        <authorList>
            <consortium name="The Broad Institute Genomics Platform"/>
            <consortium name="The Broad Institute Genome Sequencing Center for Infectious Disease"/>
            <person name="Wu L."/>
            <person name="Ma J."/>
        </authorList>
    </citation>
    <scope>NUCLEOTIDE SEQUENCE [LARGE SCALE GENOMIC DNA]</scope>
    <source>
        <strain evidence="3">CGMCC 1.3685</strain>
    </source>
</reference>
<proteinExistence type="predicted"/>
<dbReference type="InterPro" id="IPR048020">
    <property type="entry name" value="Transpos_IS3"/>
</dbReference>
<comment type="caution">
    <text evidence="2">The sequence shown here is derived from an EMBL/GenBank/DDBJ whole genome shotgun (WGS) entry which is preliminary data.</text>
</comment>
<dbReference type="Pfam" id="PF00665">
    <property type="entry name" value="rve"/>
    <property type="match status" value="1"/>
</dbReference>
<dbReference type="NCBIfam" id="NF033516">
    <property type="entry name" value="transpos_IS3"/>
    <property type="match status" value="1"/>
</dbReference>
<dbReference type="InterPro" id="IPR012337">
    <property type="entry name" value="RNaseH-like_sf"/>
</dbReference>
<dbReference type="Gene3D" id="3.30.420.10">
    <property type="entry name" value="Ribonuclease H-like superfamily/Ribonuclease H"/>
    <property type="match status" value="1"/>
</dbReference>
<accession>A0ABQ2DYG4</accession>
<dbReference type="InterPro" id="IPR036397">
    <property type="entry name" value="RNaseH_sf"/>
</dbReference>
<protein>
    <recommendedName>
        <fullName evidence="1">Integrase catalytic domain-containing protein</fullName>
    </recommendedName>
</protein>
<dbReference type="Proteomes" id="UP000606115">
    <property type="component" value="Unassembled WGS sequence"/>
</dbReference>
<dbReference type="PROSITE" id="PS50994">
    <property type="entry name" value="INTEGRASE"/>
    <property type="match status" value="1"/>
</dbReference>
<sequence>MSKKLVWKLMDQLNLKSKVRIRRKYSSYKGKTSHIAENILKRQFQTRVANTKWVSDVTEFRVAGRKLYLSPIMDLFDHCIISHTISTSPTTAFTSASLAEAFESQRPASGLLVHTDQGFQYQHSSWRHLLTKHGAVQSMSRKGNCFDNSVMENFFGHLKSEMYHGEHFATVADLTREINEYIDWYNHVRCQERLQGMAPIEYRCHTLAA</sequence>
<evidence type="ECO:0000259" key="1">
    <source>
        <dbReference type="PROSITE" id="PS50994"/>
    </source>
</evidence>
<dbReference type="Pfam" id="PF13333">
    <property type="entry name" value="rve_2"/>
    <property type="match status" value="1"/>
</dbReference>
<feature type="domain" description="Integrase catalytic" evidence="1">
    <location>
        <begin position="42"/>
        <end position="207"/>
    </location>
</feature>
<evidence type="ECO:0000313" key="2">
    <source>
        <dbReference type="EMBL" id="GGJ74940.1"/>
    </source>
</evidence>
<dbReference type="InterPro" id="IPR001584">
    <property type="entry name" value="Integrase_cat-core"/>
</dbReference>
<organism evidence="2 3">
    <name type="scientific">Glutamicibacter ardleyensis</name>
    <dbReference type="NCBI Taxonomy" id="225894"/>
    <lineage>
        <taxon>Bacteria</taxon>
        <taxon>Bacillati</taxon>
        <taxon>Actinomycetota</taxon>
        <taxon>Actinomycetes</taxon>
        <taxon>Micrococcales</taxon>
        <taxon>Micrococcaceae</taxon>
        <taxon>Glutamicibacter</taxon>
    </lineage>
</organism>
<gene>
    <name evidence="2" type="ORF">GCM10007173_37450</name>
</gene>